<dbReference type="RefSeq" id="WP_197745971.1">
    <property type="nucleotide sequence ID" value="NZ_AP022829.1"/>
</dbReference>
<reference evidence="3" key="2">
    <citation type="submission" date="2020-03" db="EMBL/GenBank/DDBJ databases">
        <title>Complete Genome Sequence of Adlercreutzia sp. strain 8CFCBH1 Producing Equol, Isolated from Healthy Japanese Feces.</title>
        <authorList>
            <person name="Ogata Y."/>
            <person name="Sakamoto M."/>
            <person name="Ohkuma M."/>
            <person name="Hattori M."/>
            <person name="Suda W."/>
        </authorList>
    </citation>
    <scope>NUCLEOTIDE SEQUENCE [LARGE SCALE GENOMIC DNA]</scope>
    <source>
        <strain evidence="3">8CFCBH1</strain>
    </source>
</reference>
<keyword evidence="3" id="KW-1185">Reference proteome</keyword>
<proteinExistence type="predicted"/>
<organism evidence="2 3">
    <name type="scientific">Adlercreutzia hattorii</name>
    <dbReference type="NCBI Taxonomy" id="2707299"/>
    <lineage>
        <taxon>Bacteria</taxon>
        <taxon>Bacillati</taxon>
        <taxon>Actinomycetota</taxon>
        <taxon>Coriobacteriia</taxon>
        <taxon>Eggerthellales</taxon>
        <taxon>Eggerthellaceae</taxon>
        <taxon>Adlercreutzia</taxon>
    </lineage>
</organism>
<dbReference type="Pfam" id="PF14512">
    <property type="entry name" value="TM1586_NiRdase"/>
    <property type="match status" value="1"/>
</dbReference>
<gene>
    <name evidence="2" type="ORF">ADCFC_01310</name>
</gene>
<dbReference type="Gene3D" id="3.40.109.10">
    <property type="entry name" value="NADH Oxidase"/>
    <property type="match status" value="1"/>
</dbReference>
<sequence>MAALQPDPCALLPFSAGQLTPMQAIEARHAVRSYTDEPLAPEAVEVLREAIARVNEEANLNIQLVLDEPRAFTGFKARLVNFTNVRNYLALVGPECKELDGILGYYGEQLVLLAQSLGLNSCWVGGTYKVVNRAYNVDLGQKLTAVVALGYGATQGTPHRSKAPQEVAPGYADAPEWFQRGVDAALLAPTALNQQKFSFALGVEEDGAPVVRATTKRGAFTQMDLGIAQCHFEIGAGPVLYRWAE</sequence>
<dbReference type="KEGG" id="ahat:ADCFC_02510"/>
<dbReference type="InterPro" id="IPR029478">
    <property type="entry name" value="TM1586_NiRdase"/>
</dbReference>
<evidence type="ECO:0000313" key="3">
    <source>
        <dbReference type="Proteomes" id="UP000501727"/>
    </source>
</evidence>
<dbReference type="Proteomes" id="UP000501727">
    <property type="component" value="Chromosome"/>
</dbReference>
<reference evidence="3" key="1">
    <citation type="journal article" date="2020" name="Microbiol. Resour. Announc.">
        <title>Complete Genome Sequence of Adlercreutzia sp. Strain 8CFCBH1, a Potent Producer of Equol, Isolated from Healthy Japanese Feces.</title>
        <authorList>
            <person name="Ogata Y."/>
            <person name="Sakamoto M."/>
            <person name="Ohkuma M."/>
            <person name="Hattori M."/>
            <person name="Suda W."/>
        </authorList>
    </citation>
    <scope>NUCLEOTIDE SEQUENCE [LARGE SCALE GENOMIC DNA]</scope>
    <source>
        <strain evidence="3">8CFCBH1</strain>
    </source>
</reference>
<accession>A0A6F8SHI2</accession>
<feature type="domain" description="Putative nitroreductase TM1586" evidence="1">
    <location>
        <begin position="22"/>
        <end position="236"/>
    </location>
</feature>
<dbReference type="InterPro" id="IPR000415">
    <property type="entry name" value="Nitroreductase-like"/>
</dbReference>
<dbReference type="EMBL" id="AP022829">
    <property type="protein sequence ID" value="BCA87632.1"/>
    <property type="molecule type" value="Genomic_DNA"/>
</dbReference>
<evidence type="ECO:0000313" key="2">
    <source>
        <dbReference type="EMBL" id="BCA87632.1"/>
    </source>
</evidence>
<evidence type="ECO:0000259" key="1">
    <source>
        <dbReference type="Pfam" id="PF14512"/>
    </source>
</evidence>
<dbReference type="SUPFAM" id="SSF55469">
    <property type="entry name" value="FMN-dependent nitroreductase-like"/>
    <property type="match status" value="1"/>
</dbReference>
<name>A0A6F8SHI2_9ACTN</name>
<dbReference type="AlphaFoldDB" id="A0A6F8SHI2"/>
<dbReference type="GO" id="GO:0016491">
    <property type="term" value="F:oxidoreductase activity"/>
    <property type="evidence" value="ECO:0007669"/>
    <property type="project" value="InterPro"/>
</dbReference>
<protein>
    <submittedName>
        <fullName evidence="2">Nitroreductase</fullName>
    </submittedName>
</protein>